<proteinExistence type="predicted"/>
<evidence type="ECO:0000259" key="2">
    <source>
        <dbReference type="PROSITE" id="PS50966"/>
    </source>
</evidence>
<accession>A0ABQ4BFG9</accession>
<organism evidence="3 4">
    <name type="scientific">Actinoplanes palleronii</name>
    <dbReference type="NCBI Taxonomy" id="113570"/>
    <lineage>
        <taxon>Bacteria</taxon>
        <taxon>Bacillati</taxon>
        <taxon>Actinomycetota</taxon>
        <taxon>Actinomycetes</taxon>
        <taxon>Micromonosporales</taxon>
        <taxon>Micromonosporaceae</taxon>
        <taxon>Actinoplanes</taxon>
    </lineage>
</organism>
<evidence type="ECO:0000313" key="3">
    <source>
        <dbReference type="EMBL" id="GIE69426.1"/>
    </source>
</evidence>
<dbReference type="Pfam" id="PF04434">
    <property type="entry name" value="SWIM"/>
    <property type="match status" value="1"/>
</dbReference>
<keyword evidence="4" id="KW-1185">Reference proteome</keyword>
<evidence type="ECO:0000313" key="4">
    <source>
        <dbReference type="Proteomes" id="UP000624709"/>
    </source>
</evidence>
<name>A0ABQ4BFG9_9ACTN</name>
<feature type="domain" description="SWIM-type" evidence="2">
    <location>
        <begin position="48"/>
        <end position="85"/>
    </location>
</feature>
<keyword evidence="1" id="KW-0479">Metal-binding</keyword>
<sequence length="553" mass="60937">MAWFTKVDLEELAGSRSFSRGQGYVEAVVNVRDLPNGVVATVHGSDEYQVRLYDTGGDLDGECDCPYGEEGNFCKHCVAVGLRLLNRSSVTGAAGTGGSSPEEGAVDVHAFLSTLDHSELVELVWAQVSEDPALYQRMLLRAIAGAQTVDLSLLVRQVENLAVDWLQYGEEETYAEGADAVVAALAGLLPGHAEQVRPLLQRALELLGQAARRSEDHCGAALGSAAEAWDVFLAACEEAPPDPVGLGTWFAEFRLTGVDILDMSITDVAELLGTDGLDAYWNALDSARRANHDNWTVRSLREEMIKATGDVDMLVACYAEDLSTPDRYVLIARLLREHERPAEAVEWLERGRAEAGRFGHRTGPLVDLLIELYPEAGRTGDVMVLHWERFRAEASVDSYRRLREFILATDPQRWPQRCEEALDLLRTRATGGGAGNAWNAGEVYLRVLLSEDRDEAAWEMLDQVRCEESTRLAVVGRRAATHPAEALKIYLPALENAVARANNADYEWAADLLVTLKDVFRRSGEDHGAEVARLKVAHSRKRNFMAALRQRGL</sequence>
<comment type="caution">
    <text evidence="3">The sequence shown here is derived from an EMBL/GenBank/DDBJ whole genome shotgun (WGS) entry which is preliminary data.</text>
</comment>
<dbReference type="Proteomes" id="UP000624709">
    <property type="component" value="Unassembled WGS sequence"/>
</dbReference>
<reference evidence="3 4" key="1">
    <citation type="submission" date="2021-01" db="EMBL/GenBank/DDBJ databases">
        <title>Whole genome shotgun sequence of Actinoplanes palleronii NBRC 14916.</title>
        <authorList>
            <person name="Komaki H."/>
            <person name="Tamura T."/>
        </authorList>
    </citation>
    <scope>NUCLEOTIDE SEQUENCE [LARGE SCALE GENOMIC DNA]</scope>
    <source>
        <strain evidence="3 4">NBRC 14916</strain>
    </source>
</reference>
<keyword evidence="1" id="KW-0862">Zinc</keyword>
<evidence type="ECO:0000256" key="1">
    <source>
        <dbReference type="PROSITE-ProRule" id="PRU00325"/>
    </source>
</evidence>
<gene>
    <name evidence="3" type="ORF">Apa02nite_055340</name>
</gene>
<keyword evidence="1" id="KW-0863">Zinc-finger</keyword>
<dbReference type="RefSeq" id="WP_203827578.1">
    <property type="nucleotide sequence ID" value="NZ_BAAATY010000019.1"/>
</dbReference>
<protein>
    <recommendedName>
        <fullName evidence="2">SWIM-type domain-containing protein</fullName>
    </recommendedName>
</protein>
<dbReference type="EMBL" id="BOMS01000088">
    <property type="protein sequence ID" value="GIE69426.1"/>
    <property type="molecule type" value="Genomic_DNA"/>
</dbReference>
<dbReference type="PROSITE" id="PS50966">
    <property type="entry name" value="ZF_SWIM"/>
    <property type="match status" value="1"/>
</dbReference>
<dbReference type="InterPro" id="IPR007527">
    <property type="entry name" value="Znf_SWIM"/>
</dbReference>